<evidence type="ECO:0008006" key="2">
    <source>
        <dbReference type="Google" id="ProtNLM"/>
    </source>
</evidence>
<sequence length="157" mass="17519">MKDIGEATYIIGIKIYHDRLRRLNGLSQNEYIDKILKRFMMDASKGGSLLMKPNADLSKTQGPSTPAEVKRMKGVPYAWAVDMFHVYGGDSTTEISGTCYNDVGWETDQDDIRSQAGYIFVMNEGTVDWKSLKQSTTALSSIEVEYIATSKATMKAI</sequence>
<gene>
    <name evidence="1" type="ORF">Tci_014230</name>
</gene>
<organism evidence="1">
    <name type="scientific">Tanacetum cinerariifolium</name>
    <name type="common">Dalmatian daisy</name>
    <name type="synonym">Chrysanthemum cinerariifolium</name>
    <dbReference type="NCBI Taxonomy" id="118510"/>
    <lineage>
        <taxon>Eukaryota</taxon>
        <taxon>Viridiplantae</taxon>
        <taxon>Streptophyta</taxon>
        <taxon>Embryophyta</taxon>
        <taxon>Tracheophyta</taxon>
        <taxon>Spermatophyta</taxon>
        <taxon>Magnoliopsida</taxon>
        <taxon>eudicotyledons</taxon>
        <taxon>Gunneridae</taxon>
        <taxon>Pentapetalae</taxon>
        <taxon>asterids</taxon>
        <taxon>campanulids</taxon>
        <taxon>Asterales</taxon>
        <taxon>Asteraceae</taxon>
        <taxon>Asteroideae</taxon>
        <taxon>Anthemideae</taxon>
        <taxon>Anthemidinae</taxon>
        <taxon>Tanacetum</taxon>
    </lineage>
</organism>
<protein>
    <recommendedName>
        <fullName evidence="2">Retrotransposon protein, putative, Ty1-copia subclass</fullName>
    </recommendedName>
</protein>
<dbReference type="CDD" id="cd09272">
    <property type="entry name" value="RNase_HI_RT_Ty1"/>
    <property type="match status" value="1"/>
</dbReference>
<reference evidence="1" key="1">
    <citation type="journal article" date="2019" name="Sci. Rep.">
        <title>Draft genome of Tanacetum cinerariifolium, the natural source of mosquito coil.</title>
        <authorList>
            <person name="Yamashiro T."/>
            <person name="Shiraishi A."/>
            <person name="Satake H."/>
            <person name="Nakayama K."/>
        </authorList>
    </citation>
    <scope>NUCLEOTIDE SEQUENCE</scope>
</reference>
<accession>A0A6L2K0F7</accession>
<dbReference type="AlphaFoldDB" id="A0A6L2K0F7"/>
<comment type="caution">
    <text evidence="1">The sequence shown here is derived from an EMBL/GenBank/DDBJ whole genome shotgun (WGS) entry which is preliminary data.</text>
</comment>
<dbReference type="EMBL" id="BKCJ010001545">
    <property type="protein sequence ID" value="GEU42252.1"/>
    <property type="molecule type" value="Genomic_DNA"/>
</dbReference>
<proteinExistence type="predicted"/>
<name>A0A6L2K0F7_TANCI</name>
<evidence type="ECO:0000313" key="1">
    <source>
        <dbReference type="EMBL" id="GEU42252.1"/>
    </source>
</evidence>